<evidence type="ECO:0000313" key="1">
    <source>
        <dbReference type="EMBL" id="TDC72443.1"/>
    </source>
</evidence>
<protein>
    <submittedName>
        <fullName evidence="1">Uncharacterized protein</fullName>
    </submittedName>
</protein>
<name>A0A4R4TCA9_9ACTN</name>
<sequence>MTRLPAVRVNCYLYEMADRSWRDKPVAMPRRTIDQVAHRSGEHLRAHAALAVHALRAATSATGS</sequence>
<proteinExistence type="predicted"/>
<accession>A0A4R4TCA9</accession>
<evidence type="ECO:0000313" key="2">
    <source>
        <dbReference type="Proteomes" id="UP000295345"/>
    </source>
</evidence>
<reference evidence="1 2" key="1">
    <citation type="submission" date="2019-03" db="EMBL/GenBank/DDBJ databases">
        <title>Draft genome sequences of novel Actinobacteria.</title>
        <authorList>
            <person name="Sahin N."/>
            <person name="Ay H."/>
            <person name="Saygin H."/>
        </authorList>
    </citation>
    <scope>NUCLEOTIDE SEQUENCE [LARGE SCALE GENOMIC DNA]</scope>
    <source>
        <strain evidence="1 2">DSM 41900</strain>
    </source>
</reference>
<organism evidence="1 2">
    <name type="scientific">Streptomyces hainanensis</name>
    <dbReference type="NCBI Taxonomy" id="402648"/>
    <lineage>
        <taxon>Bacteria</taxon>
        <taxon>Bacillati</taxon>
        <taxon>Actinomycetota</taxon>
        <taxon>Actinomycetes</taxon>
        <taxon>Kitasatosporales</taxon>
        <taxon>Streptomycetaceae</taxon>
        <taxon>Streptomyces</taxon>
    </lineage>
</organism>
<gene>
    <name evidence="1" type="ORF">E1283_21725</name>
</gene>
<dbReference type="EMBL" id="SMKI01000246">
    <property type="protein sequence ID" value="TDC72443.1"/>
    <property type="molecule type" value="Genomic_DNA"/>
</dbReference>
<dbReference type="OrthoDB" id="9782387at2"/>
<dbReference type="Proteomes" id="UP000295345">
    <property type="component" value="Unassembled WGS sequence"/>
</dbReference>
<keyword evidence="2" id="KW-1185">Reference proteome</keyword>
<comment type="caution">
    <text evidence="1">The sequence shown here is derived from an EMBL/GenBank/DDBJ whole genome shotgun (WGS) entry which is preliminary data.</text>
</comment>
<dbReference type="RefSeq" id="WP_132819794.1">
    <property type="nucleotide sequence ID" value="NZ_SMKI01000246.1"/>
</dbReference>
<dbReference type="AlphaFoldDB" id="A0A4R4TCA9"/>